<organism evidence="2 3">
    <name type="scientific">Punica granatum</name>
    <name type="common">Pomegranate</name>
    <dbReference type="NCBI Taxonomy" id="22663"/>
    <lineage>
        <taxon>Eukaryota</taxon>
        <taxon>Viridiplantae</taxon>
        <taxon>Streptophyta</taxon>
        <taxon>Embryophyta</taxon>
        <taxon>Tracheophyta</taxon>
        <taxon>Spermatophyta</taxon>
        <taxon>Magnoliopsida</taxon>
        <taxon>eudicotyledons</taxon>
        <taxon>Gunneridae</taxon>
        <taxon>Pentapetalae</taxon>
        <taxon>rosids</taxon>
        <taxon>malvids</taxon>
        <taxon>Myrtales</taxon>
        <taxon>Lythraceae</taxon>
        <taxon>Punica</taxon>
    </lineage>
</organism>
<comment type="caution">
    <text evidence="2">The sequence shown here is derived from an EMBL/GenBank/DDBJ whole genome shotgun (WGS) entry which is preliminary data.</text>
</comment>
<gene>
    <name evidence="2" type="ORF">CRG98_021207</name>
</gene>
<reference evidence="2 3" key="1">
    <citation type="submission" date="2017-11" db="EMBL/GenBank/DDBJ databases">
        <title>De-novo sequencing of pomegranate (Punica granatum L.) genome.</title>
        <authorList>
            <person name="Akparov Z."/>
            <person name="Amiraslanov A."/>
            <person name="Hajiyeva S."/>
            <person name="Abbasov M."/>
            <person name="Kaur K."/>
            <person name="Hamwieh A."/>
            <person name="Solovyev V."/>
            <person name="Salamov A."/>
            <person name="Braich B."/>
            <person name="Kosarev P."/>
            <person name="Mahmoud A."/>
            <person name="Hajiyev E."/>
            <person name="Babayeva S."/>
            <person name="Izzatullayeva V."/>
            <person name="Mammadov A."/>
            <person name="Mammadov A."/>
            <person name="Sharifova S."/>
            <person name="Ojaghi J."/>
            <person name="Eynullazada K."/>
            <person name="Bayramov B."/>
            <person name="Abdulazimova A."/>
            <person name="Shahmuradov I."/>
        </authorList>
    </citation>
    <scope>NUCLEOTIDE SEQUENCE [LARGE SCALE GENOMIC DNA]</scope>
    <source>
        <strain evidence="3">cv. AG2017</strain>
        <tissue evidence="2">Leaf</tissue>
    </source>
</reference>
<accession>A0A2I0JQ11</accession>
<feature type="region of interest" description="Disordered" evidence="1">
    <location>
        <begin position="64"/>
        <end position="84"/>
    </location>
</feature>
<evidence type="ECO:0000313" key="3">
    <source>
        <dbReference type="Proteomes" id="UP000233551"/>
    </source>
</evidence>
<dbReference type="AlphaFoldDB" id="A0A2I0JQ11"/>
<proteinExistence type="predicted"/>
<keyword evidence="3" id="KW-1185">Reference proteome</keyword>
<evidence type="ECO:0000313" key="2">
    <source>
        <dbReference type="EMBL" id="PKI58389.1"/>
    </source>
</evidence>
<dbReference type="EMBL" id="PGOL01001394">
    <property type="protein sequence ID" value="PKI58389.1"/>
    <property type="molecule type" value="Genomic_DNA"/>
</dbReference>
<dbReference type="Proteomes" id="UP000233551">
    <property type="component" value="Unassembled WGS sequence"/>
</dbReference>
<protein>
    <submittedName>
        <fullName evidence="2">Uncharacterized protein</fullName>
    </submittedName>
</protein>
<evidence type="ECO:0000256" key="1">
    <source>
        <dbReference type="SAM" id="MobiDB-lite"/>
    </source>
</evidence>
<sequence>MVADSRASRNHEALSLPIPGDVDRLDRFNVQTVDSPTGIVEAVFGLKRAKRLSATSLKVWPKGPLASPSRDGLLSLDFNPSPTC</sequence>
<name>A0A2I0JQ11_PUNGR</name>